<evidence type="ECO:0000313" key="2">
    <source>
        <dbReference type="EMBL" id="GJT00711.1"/>
    </source>
</evidence>
<reference evidence="2" key="2">
    <citation type="submission" date="2022-01" db="EMBL/GenBank/DDBJ databases">
        <authorList>
            <person name="Yamashiro T."/>
            <person name="Shiraishi A."/>
            <person name="Satake H."/>
            <person name="Nakayama K."/>
        </authorList>
    </citation>
    <scope>NUCLEOTIDE SEQUENCE</scope>
</reference>
<accession>A0ABQ5ADG2</accession>
<sequence length="119" mass="12166">MPCPCLQCQQDLYKAPNVTAFLSWSSSKLLNLYLCEKISSLTTPDLVSNCVPISINWSSSTGMVAVGVATSEAIGDGMVSDTMGDELSEGTTKGARETGSKPDDHSSDGGVSAGGAGDG</sequence>
<dbReference type="Proteomes" id="UP001151760">
    <property type="component" value="Unassembled WGS sequence"/>
</dbReference>
<evidence type="ECO:0000256" key="1">
    <source>
        <dbReference type="SAM" id="MobiDB-lite"/>
    </source>
</evidence>
<name>A0ABQ5ADG2_9ASTR</name>
<reference evidence="2" key="1">
    <citation type="journal article" date="2022" name="Int. J. Mol. Sci.">
        <title>Draft Genome of Tanacetum Coccineum: Genomic Comparison of Closely Related Tanacetum-Family Plants.</title>
        <authorList>
            <person name="Yamashiro T."/>
            <person name="Shiraishi A."/>
            <person name="Nakayama K."/>
            <person name="Satake H."/>
        </authorList>
    </citation>
    <scope>NUCLEOTIDE SEQUENCE</scope>
</reference>
<gene>
    <name evidence="2" type="ORF">Tco_0821880</name>
</gene>
<protein>
    <submittedName>
        <fullName evidence="2">Uncharacterized protein</fullName>
    </submittedName>
</protein>
<comment type="caution">
    <text evidence="2">The sequence shown here is derived from an EMBL/GenBank/DDBJ whole genome shotgun (WGS) entry which is preliminary data.</text>
</comment>
<feature type="region of interest" description="Disordered" evidence="1">
    <location>
        <begin position="77"/>
        <end position="119"/>
    </location>
</feature>
<dbReference type="EMBL" id="BQNB010012216">
    <property type="protein sequence ID" value="GJT00711.1"/>
    <property type="molecule type" value="Genomic_DNA"/>
</dbReference>
<keyword evidence="3" id="KW-1185">Reference proteome</keyword>
<organism evidence="2 3">
    <name type="scientific">Tanacetum coccineum</name>
    <dbReference type="NCBI Taxonomy" id="301880"/>
    <lineage>
        <taxon>Eukaryota</taxon>
        <taxon>Viridiplantae</taxon>
        <taxon>Streptophyta</taxon>
        <taxon>Embryophyta</taxon>
        <taxon>Tracheophyta</taxon>
        <taxon>Spermatophyta</taxon>
        <taxon>Magnoliopsida</taxon>
        <taxon>eudicotyledons</taxon>
        <taxon>Gunneridae</taxon>
        <taxon>Pentapetalae</taxon>
        <taxon>asterids</taxon>
        <taxon>campanulids</taxon>
        <taxon>Asterales</taxon>
        <taxon>Asteraceae</taxon>
        <taxon>Asteroideae</taxon>
        <taxon>Anthemideae</taxon>
        <taxon>Anthemidinae</taxon>
        <taxon>Tanacetum</taxon>
    </lineage>
</organism>
<proteinExistence type="predicted"/>
<feature type="compositionally biased region" description="Basic and acidic residues" evidence="1">
    <location>
        <begin position="94"/>
        <end position="107"/>
    </location>
</feature>
<evidence type="ECO:0000313" key="3">
    <source>
        <dbReference type="Proteomes" id="UP001151760"/>
    </source>
</evidence>